<name>W6ZEN8_COCMI</name>
<organism evidence="1 2">
    <name type="scientific">Bipolaris oryzae ATCC 44560</name>
    <dbReference type="NCBI Taxonomy" id="930090"/>
    <lineage>
        <taxon>Eukaryota</taxon>
        <taxon>Fungi</taxon>
        <taxon>Dikarya</taxon>
        <taxon>Ascomycota</taxon>
        <taxon>Pezizomycotina</taxon>
        <taxon>Dothideomycetes</taxon>
        <taxon>Pleosporomycetidae</taxon>
        <taxon>Pleosporales</taxon>
        <taxon>Pleosporineae</taxon>
        <taxon>Pleosporaceae</taxon>
        <taxon>Bipolaris</taxon>
    </lineage>
</organism>
<proteinExistence type="predicted"/>
<evidence type="ECO:0000313" key="2">
    <source>
        <dbReference type="Proteomes" id="UP000054032"/>
    </source>
</evidence>
<dbReference type="OrthoDB" id="3689553at2759"/>
<dbReference type="RefSeq" id="XP_007685146.1">
    <property type="nucleotide sequence ID" value="XM_007686956.1"/>
</dbReference>
<sequence length="90" mass="10396">MGPSDKSWGGKCGVKSRALTRKRNGTPWRTLDFNQKRSKIACRPPIFRKTLHFSANYLRELDSRYQKGLPLPACVGIRGILYRVRFLRSD</sequence>
<reference evidence="1 2" key="1">
    <citation type="journal article" date="2013" name="PLoS Genet.">
        <title>Comparative genome structure, secondary metabolite, and effector coding capacity across Cochliobolus pathogens.</title>
        <authorList>
            <person name="Condon B.J."/>
            <person name="Leng Y."/>
            <person name="Wu D."/>
            <person name="Bushley K.E."/>
            <person name="Ohm R.A."/>
            <person name="Otillar R."/>
            <person name="Martin J."/>
            <person name="Schackwitz W."/>
            <person name="Grimwood J."/>
            <person name="MohdZainudin N."/>
            <person name="Xue C."/>
            <person name="Wang R."/>
            <person name="Manning V.A."/>
            <person name="Dhillon B."/>
            <person name="Tu Z.J."/>
            <person name="Steffenson B.J."/>
            <person name="Salamov A."/>
            <person name="Sun H."/>
            <person name="Lowry S."/>
            <person name="LaButti K."/>
            <person name="Han J."/>
            <person name="Copeland A."/>
            <person name="Lindquist E."/>
            <person name="Barry K."/>
            <person name="Schmutz J."/>
            <person name="Baker S.E."/>
            <person name="Ciuffetti L.M."/>
            <person name="Grigoriev I.V."/>
            <person name="Zhong S."/>
            <person name="Turgeon B.G."/>
        </authorList>
    </citation>
    <scope>NUCLEOTIDE SEQUENCE [LARGE SCALE GENOMIC DNA]</scope>
    <source>
        <strain evidence="1 2">ATCC 44560</strain>
    </source>
</reference>
<dbReference type="EMBL" id="KI963942">
    <property type="protein sequence ID" value="EUC48328.1"/>
    <property type="molecule type" value="Genomic_DNA"/>
</dbReference>
<accession>W6ZEN8</accession>
<dbReference type="HOGENOM" id="CLU_2440517_0_0_1"/>
<dbReference type="GeneID" id="19122509"/>
<dbReference type="AlphaFoldDB" id="W6ZEN8"/>
<protein>
    <submittedName>
        <fullName evidence="1">Uncharacterized protein</fullName>
    </submittedName>
</protein>
<gene>
    <name evidence="1" type="ORF">COCMIDRAFT_34204</name>
</gene>
<dbReference type="KEGG" id="bor:COCMIDRAFT_34204"/>
<evidence type="ECO:0000313" key="1">
    <source>
        <dbReference type="EMBL" id="EUC48328.1"/>
    </source>
</evidence>
<dbReference type="Proteomes" id="UP000054032">
    <property type="component" value="Unassembled WGS sequence"/>
</dbReference>
<keyword evidence="2" id="KW-1185">Reference proteome</keyword>